<evidence type="ECO:0000256" key="4">
    <source>
        <dbReference type="ARBA" id="ARBA00022801"/>
    </source>
</evidence>
<dbReference type="PANTHER" id="PTHR10127">
    <property type="entry name" value="DISCOIDIN, CUB, EGF, LAMININ , AND ZINC METALLOPROTEASE DOMAIN CONTAINING"/>
    <property type="match status" value="1"/>
</dbReference>
<keyword evidence="14" id="KW-1185">Reference proteome</keyword>
<dbReference type="InterPro" id="IPR006026">
    <property type="entry name" value="Peptidase_Metallo"/>
</dbReference>
<evidence type="ECO:0000259" key="12">
    <source>
        <dbReference type="PROSITE" id="PS51864"/>
    </source>
</evidence>
<dbReference type="SUPFAM" id="SSF49854">
    <property type="entry name" value="Spermadhesin, CUB domain"/>
    <property type="match status" value="1"/>
</dbReference>
<dbReference type="Pfam" id="PF01400">
    <property type="entry name" value="Astacin"/>
    <property type="match status" value="1"/>
</dbReference>
<dbReference type="InterPro" id="IPR024079">
    <property type="entry name" value="MetalloPept_cat_dom_sf"/>
</dbReference>
<feature type="active site" evidence="9">
    <location>
        <position position="140"/>
    </location>
</feature>
<feature type="domain" description="CUB" evidence="11">
    <location>
        <begin position="239"/>
        <end position="353"/>
    </location>
</feature>
<feature type="binding site" evidence="9">
    <location>
        <position position="149"/>
    </location>
    <ligand>
        <name>Zn(2+)</name>
        <dbReference type="ChEBI" id="CHEBI:29105"/>
        <note>catalytic</note>
    </ligand>
</feature>
<dbReference type="InterPro" id="IPR035914">
    <property type="entry name" value="Sperma_CUB_dom_sf"/>
</dbReference>
<sequence length="396" mass="44389">VTASQMPLVMSPDVIAFIVFIYTGSKTPLFEGDITPKRHRSAMICPFNWCFWPKSSNGLIIIPFVISSSYTPEEKALIVAAIQEYETLTCIQFVDRTTETDYIDISPKDGCWSYLGKTGGSQVVSVCKGGCMRRGIIQHELNHALGMLHEQNRNDRGKYVVIAWQYISPGDFYHFKTTRANKLGLKYDYSSVMHYNRFAFSNTSGKATIIPFPDNTVPIGQRHGLSNLDVAKINKLYECEVHSTLLSNFTGTFSSTIYRSSYSNNTNSVWLIRIPANKIFLQFDALSIQSSSDCASNHILVYDGASRRDGVFLNKLCRPKQLPAVVSSGNMMLVEMVNDGTTVPKFKASYSSGESPEFLPLRPEIVFDNLNLCLKAVDDWGWFCFEKGVGLDDLLK</sequence>
<dbReference type="Pfam" id="PF00431">
    <property type="entry name" value="CUB"/>
    <property type="match status" value="1"/>
</dbReference>
<evidence type="ECO:0000313" key="14">
    <source>
        <dbReference type="Proteomes" id="UP000694393"/>
    </source>
</evidence>
<evidence type="ECO:0000313" key="13">
    <source>
        <dbReference type="Ensembl" id="ENSPCEP00000007870.1"/>
    </source>
</evidence>
<evidence type="ECO:0000256" key="2">
    <source>
        <dbReference type="ARBA" id="ARBA00022723"/>
    </source>
</evidence>
<dbReference type="FunFam" id="3.40.390.10:FF:000040">
    <property type="entry name" value="Metalloendopeptidase"/>
    <property type="match status" value="1"/>
</dbReference>
<dbReference type="GO" id="GO:0004222">
    <property type="term" value="F:metalloendopeptidase activity"/>
    <property type="evidence" value="ECO:0007669"/>
    <property type="project" value="UniProtKB-UniRule"/>
</dbReference>
<proteinExistence type="predicted"/>
<evidence type="ECO:0000256" key="5">
    <source>
        <dbReference type="ARBA" id="ARBA00022833"/>
    </source>
</evidence>
<dbReference type="InterPro" id="IPR000859">
    <property type="entry name" value="CUB_dom"/>
</dbReference>
<dbReference type="Ensembl" id="ENSPCET00000008147.1">
    <property type="protein sequence ID" value="ENSPCEP00000007870.1"/>
    <property type="gene ID" value="ENSPCEG00000006280.1"/>
</dbReference>
<evidence type="ECO:0000256" key="6">
    <source>
        <dbReference type="ARBA" id="ARBA00023049"/>
    </source>
</evidence>
<keyword evidence="7" id="KW-1015">Disulfide bond</keyword>
<protein>
    <recommendedName>
        <fullName evidence="10">Metalloendopeptidase</fullName>
        <ecNumber evidence="10">3.4.24.-</ecNumber>
    </recommendedName>
</protein>
<dbReference type="GO" id="GO:0006508">
    <property type="term" value="P:proteolysis"/>
    <property type="evidence" value="ECO:0007669"/>
    <property type="project" value="UniProtKB-KW"/>
</dbReference>
<keyword evidence="4 9" id="KW-0378">Hydrolase</keyword>
<dbReference type="Proteomes" id="UP000694393">
    <property type="component" value="Unplaced"/>
</dbReference>
<dbReference type="PROSITE" id="PS01180">
    <property type="entry name" value="CUB"/>
    <property type="match status" value="1"/>
</dbReference>
<keyword evidence="1 9" id="KW-0645">Protease</keyword>
<dbReference type="InterPro" id="IPR001506">
    <property type="entry name" value="Peptidase_M12A"/>
</dbReference>
<evidence type="ECO:0000256" key="7">
    <source>
        <dbReference type="ARBA" id="ARBA00023157"/>
    </source>
</evidence>
<dbReference type="SMART" id="SM00042">
    <property type="entry name" value="CUB"/>
    <property type="match status" value="1"/>
</dbReference>
<comment type="cofactor">
    <cofactor evidence="9 10">
        <name>Zn(2+)</name>
        <dbReference type="ChEBI" id="CHEBI:29105"/>
    </cofactor>
    <text evidence="9 10">Binds 1 zinc ion per subunit.</text>
</comment>
<dbReference type="SMART" id="SM00235">
    <property type="entry name" value="ZnMc"/>
    <property type="match status" value="1"/>
</dbReference>
<feature type="binding site" evidence="9">
    <location>
        <position position="139"/>
    </location>
    <ligand>
        <name>Zn(2+)</name>
        <dbReference type="ChEBI" id="CHEBI:29105"/>
        <note>catalytic</note>
    </ligand>
</feature>
<reference evidence="13" key="1">
    <citation type="submission" date="2025-08" db="UniProtKB">
        <authorList>
            <consortium name="Ensembl"/>
        </authorList>
    </citation>
    <scope>IDENTIFICATION</scope>
</reference>
<evidence type="ECO:0000256" key="9">
    <source>
        <dbReference type="PROSITE-ProRule" id="PRU01211"/>
    </source>
</evidence>
<feature type="domain" description="Peptidase M12A" evidence="12">
    <location>
        <begin position="41"/>
        <end position="240"/>
    </location>
</feature>
<feature type="binding site" evidence="9">
    <location>
        <position position="143"/>
    </location>
    <ligand>
        <name>Zn(2+)</name>
        <dbReference type="ChEBI" id="CHEBI:29105"/>
        <note>catalytic</note>
    </ligand>
</feature>
<dbReference type="Gene3D" id="3.40.390.10">
    <property type="entry name" value="Collagenase (Catalytic Domain)"/>
    <property type="match status" value="1"/>
</dbReference>
<evidence type="ECO:0000256" key="8">
    <source>
        <dbReference type="PROSITE-ProRule" id="PRU00059"/>
    </source>
</evidence>
<keyword evidence="3" id="KW-0732">Signal</keyword>
<keyword evidence="6 9" id="KW-0482">Metalloprotease</keyword>
<dbReference type="EC" id="3.4.24.-" evidence="10"/>
<dbReference type="GO" id="GO:0008270">
    <property type="term" value="F:zinc ion binding"/>
    <property type="evidence" value="ECO:0007669"/>
    <property type="project" value="UniProtKB-UniRule"/>
</dbReference>
<reference evidence="13" key="2">
    <citation type="submission" date="2025-09" db="UniProtKB">
        <authorList>
            <consortium name="Ensembl"/>
        </authorList>
    </citation>
    <scope>IDENTIFICATION</scope>
</reference>
<organism evidence="13 14">
    <name type="scientific">Pelusios castaneus</name>
    <name type="common">West African mud turtle</name>
    <dbReference type="NCBI Taxonomy" id="367368"/>
    <lineage>
        <taxon>Eukaryota</taxon>
        <taxon>Metazoa</taxon>
        <taxon>Chordata</taxon>
        <taxon>Craniata</taxon>
        <taxon>Vertebrata</taxon>
        <taxon>Euteleostomi</taxon>
        <taxon>Archelosauria</taxon>
        <taxon>Testudinata</taxon>
        <taxon>Testudines</taxon>
        <taxon>Pleurodira</taxon>
        <taxon>Pelomedusidae</taxon>
        <taxon>Pelusios</taxon>
    </lineage>
</organism>
<dbReference type="SUPFAM" id="SSF55486">
    <property type="entry name" value="Metalloproteases ('zincins'), catalytic domain"/>
    <property type="match status" value="1"/>
</dbReference>
<keyword evidence="5 9" id="KW-0862">Zinc</keyword>
<evidence type="ECO:0000256" key="10">
    <source>
        <dbReference type="RuleBase" id="RU361183"/>
    </source>
</evidence>
<dbReference type="AlphaFoldDB" id="A0A8C8RPL0"/>
<dbReference type="PROSITE" id="PS51864">
    <property type="entry name" value="ASTACIN"/>
    <property type="match status" value="1"/>
</dbReference>
<comment type="caution">
    <text evidence="8">Lacks conserved residue(s) required for the propagation of feature annotation.</text>
</comment>
<dbReference type="Gene3D" id="2.60.120.290">
    <property type="entry name" value="Spermadhesin, CUB domain"/>
    <property type="match status" value="1"/>
</dbReference>
<evidence type="ECO:0000256" key="1">
    <source>
        <dbReference type="ARBA" id="ARBA00022670"/>
    </source>
</evidence>
<evidence type="ECO:0000256" key="3">
    <source>
        <dbReference type="ARBA" id="ARBA00022729"/>
    </source>
</evidence>
<name>A0A8C8RPL0_9SAUR</name>
<accession>A0A8C8RPL0</accession>
<dbReference type="PRINTS" id="PR00480">
    <property type="entry name" value="ASTACIN"/>
</dbReference>
<dbReference type="CDD" id="cd00041">
    <property type="entry name" value="CUB"/>
    <property type="match status" value="1"/>
</dbReference>
<evidence type="ECO:0000259" key="11">
    <source>
        <dbReference type="PROSITE" id="PS01180"/>
    </source>
</evidence>
<dbReference type="PANTHER" id="PTHR10127:SF899">
    <property type="entry name" value="ASTACIN-LIKE METALLOENDOPEPTIDASE-RELATED"/>
    <property type="match status" value="1"/>
</dbReference>
<keyword evidence="2 9" id="KW-0479">Metal-binding</keyword>